<evidence type="ECO:0000313" key="3">
    <source>
        <dbReference type="Proteomes" id="UP000184267"/>
    </source>
</evidence>
<organism evidence="2 3">
    <name type="scientific">Trametes pubescens</name>
    <name type="common">White-rot fungus</name>
    <dbReference type="NCBI Taxonomy" id="154538"/>
    <lineage>
        <taxon>Eukaryota</taxon>
        <taxon>Fungi</taxon>
        <taxon>Dikarya</taxon>
        <taxon>Basidiomycota</taxon>
        <taxon>Agaricomycotina</taxon>
        <taxon>Agaricomycetes</taxon>
        <taxon>Polyporales</taxon>
        <taxon>Polyporaceae</taxon>
        <taxon>Trametes</taxon>
    </lineage>
</organism>
<protein>
    <submittedName>
        <fullName evidence="2">Uncharacterized protein</fullName>
    </submittedName>
</protein>
<name>A0A1M2VTS9_TRAPU</name>
<dbReference type="Proteomes" id="UP000184267">
    <property type="component" value="Unassembled WGS sequence"/>
</dbReference>
<sequence>MSDSSSTHEIVQDARARHPEVPSPRWNGTLVMDFADDMSSDEDAVEVEEDREAEDDDGD</sequence>
<feature type="region of interest" description="Disordered" evidence="1">
    <location>
        <begin position="1"/>
        <end position="59"/>
    </location>
</feature>
<reference evidence="2 3" key="1">
    <citation type="submission" date="2016-10" db="EMBL/GenBank/DDBJ databases">
        <title>Genome sequence of the basidiomycete white-rot fungus Trametes pubescens.</title>
        <authorList>
            <person name="Makela M.R."/>
            <person name="Granchi Z."/>
            <person name="Peng M."/>
            <person name="De Vries R.P."/>
            <person name="Grigoriev I."/>
            <person name="Riley R."/>
            <person name="Hilden K."/>
        </authorList>
    </citation>
    <scope>NUCLEOTIDE SEQUENCE [LARGE SCALE GENOMIC DNA]</scope>
    <source>
        <strain evidence="2 3">FBCC735</strain>
    </source>
</reference>
<accession>A0A1M2VTS9</accession>
<evidence type="ECO:0000313" key="2">
    <source>
        <dbReference type="EMBL" id="OJT11011.1"/>
    </source>
</evidence>
<dbReference type="EMBL" id="MNAD01000696">
    <property type="protein sequence ID" value="OJT11011.1"/>
    <property type="molecule type" value="Genomic_DNA"/>
</dbReference>
<dbReference type="AlphaFoldDB" id="A0A1M2VTS9"/>
<keyword evidence="3" id="KW-1185">Reference proteome</keyword>
<evidence type="ECO:0000256" key="1">
    <source>
        <dbReference type="SAM" id="MobiDB-lite"/>
    </source>
</evidence>
<gene>
    <name evidence="2" type="ORF">TRAPUB_12465</name>
</gene>
<feature type="compositionally biased region" description="Basic and acidic residues" evidence="1">
    <location>
        <begin position="10"/>
        <end position="20"/>
    </location>
</feature>
<comment type="caution">
    <text evidence="2">The sequence shown here is derived from an EMBL/GenBank/DDBJ whole genome shotgun (WGS) entry which is preliminary data.</text>
</comment>
<feature type="compositionally biased region" description="Acidic residues" evidence="1">
    <location>
        <begin position="34"/>
        <end position="59"/>
    </location>
</feature>
<proteinExistence type="predicted"/>